<proteinExistence type="predicted"/>
<keyword evidence="1" id="KW-1185">Reference proteome</keyword>
<dbReference type="KEGG" id="pgri:PgNI_11611"/>
<dbReference type="RefSeq" id="XP_030976331.1">
    <property type="nucleotide sequence ID" value="XM_031131577.1"/>
</dbReference>
<dbReference type="GeneID" id="41966482"/>
<evidence type="ECO:0000313" key="1">
    <source>
        <dbReference type="Proteomes" id="UP000515153"/>
    </source>
</evidence>
<accession>A0A6P8AN63</accession>
<sequence>MVTSMPFRSLWENLCAERRMEESRSLPMIQNEAGFQFSSMETLLSLTGMGNTDTSTQDAAFLSYLANPQNTVALFDSGF</sequence>
<protein>
    <submittedName>
        <fullName evidence="2">Uncharacterized protein</fullName>
    </submittedName>
</protein>
<reference evidence="2" key="2">
    <citation type="submission" date="2019-10" db="EMBL/GenBank/DDBJ databases">
        <authorList>
            <consortium name="NCBI Genome Project"/>
        </authorList>
    </citation>
    <scope>NUCLEOTIDE SEQUENCE</scope>
    <source>
        <strain evidence="2">NI907</strain>
    </source>
</reference>
<reference evidence="1 2" key="1">
    <citation type="journal article" date="2019" name="Mol. Biol. Evol.">
        <title>Blast fungal genomes show frequent chromosomal changes, gene gains and losses, and effector gene turnover.</title>
        <authorList>
            <person name="Gomez Luciano L.B."/>
            <person name="Jason Tsai I."/>
            <person name="Chuma I."/>
            <person name="Tosa Y."/>
            <person name="Chen Y.H."/>
            <person name="Li J.Y."/>
            <person name="Li M.Y."/>
            <person name="Jade Lu M.Y."/>
            <person name="Nakayashiki H."/>
            <person name="Li W.H."/>
        </authorList>
    </citation>
    <scope>NUCLEOTIDE SEQUENCE [LARGE SCALE GENOMIC DNA]</scope>
    <source>
        <strain evidence="1 2">NI907</strain>
    </source>
</reference>
<gene>
    <name evidence="2" type="ORF">PgNI_11611</name>
</gene>
<organism evidence="1 2">
    <name type="scientific">Pyricularia grisea</name>
    <name type="common">Crabgrass-specific blast fungus</name>
    <name type="synonym">Magnaporthe grisea</name>
    <dbReference type="NCBI Taxonomy" id="148305"/>
    <lineage>
        <taxon>Eukaryota</taxon>
        <taxon>Fungi</taxon>
        <taxon>Dikarya</taxon>
        <taxon>Ascomycota</taxon>
        <taxon>Pezizomycotina</taxon>
        <taxon>Sordariomycetes</taxon>
        <taxon>Sordariomycetidae</taxon>
        <taxon>Magnaporthales</taxon>
        <taxon>Pyriculariaceae</taxon>
        <taxon>Pyricularia</taxon>
    </lineage>
</organism>
<evidence type="ECO:0000313" key="2">
    <source>
        <dbReference type="RefSeq" id="XP_030976331.1"/>
    </source>
</evidence>
<dbReference type="AlphaFoldDB" id="A0A6P8AN63"/>
<reference evidence="2" key="3">
    <citation type="submission" date="2025-08" db="UniProtKB">
        <authorList>
            <consortium name="RefSeq"/>
        </authorList>
    </citation>
    <scope>IDENTIFICATION</scope>
    <source>
        <strain evidence="2">NI907</strain>
    </source>
</reference>
<dbReference type="Proteomes" id="UP000515153">
    <property type="component" value="Chromosome V"/>
</dbReference>
<name>A0A6P8AN63_PYRGI</name>